<dbReference type="InterPro" id="IPR006094">
    <property type="entry name" value="Oxid_FAD_bind_N"/>
</dbReference>
<comment type="caution">
    <text evidence="5">The sequence shown here is derived from an EMBL/GenBank/DDBJ whole genome shotgun (WGS) entry which is preliminary data.</text>
</comment>
<organism evidence="5">
    <name type="scientific">Sesamum radiatum</name>
    <name type="common">Black benniseed</name>
    <dbReference type="NCBI Taxonomy" id="300843"/>
    <lineage>
        <taxon>Eukaryota</taxon>
        <taxon>Viridiplantae</taxon>
        <taxon>Streptophyta</taxon>
        <taxon>Embryophyta</taxon>
        <taxon>Tracheophyta</taxon>
        <taxon>Spermatophyta</taxon>
        <taxon>Magnoliopsida</taxon>
        <taxon>eudicotyledons</taxon>
        <taxon>Gunneridae</taxon>
        <taxon>Pentapetalae</taxon>
        <taxon>asterids</taxon>
        <taxon>lamiids</taxon>
        <taxon>Lamiales</taxon>
        <taxon>Pedaliaceae</taxon>
        <taxon>Sesamum</taxon>
    </lineage>
</organism>
<dbReference type="SUPFAM" id="SSF56176">
    <property type="entry name" value="FAD-binding/transporter-associated domain-like"/>
    <property type="match status" value="1"/>
</dbReference>
<dbReference type="GO" id="GO:0016020">
    <property type="term" value="C:membrane"/>
    <property type="evidence" value="ECO:0007669"/>
    <property type="project" value="InterPro"/>
</dbReference>
<dbReference type="PANTHER" id="PTHR13878">
    <property type="entry name" value="GULONOLACTONE OXIDASE"/>
    <property type="match status" value="1"/>
</dbReference>
<name>A0AAW2L193_SESRA</name>
<comment type="pathway">
    <text evidence="1">Cofactor biosynthesis; L-ascorbate biosynthesis.</text>
</comment>
<dbReference type="AlphaFoldDB" id="A0AAW2L193"/>
<dbReference type="InterPro" id="IPR007173">
    <property type="entry name" value="ALO_C"/>
</dbReference>
<dbReference type="InterPro" id="IPR016169">
    <property type="entry name" value="FAD-bd_PCMH_sub2"/>
</dbReference>
<evidence type="ECO:0000259" key="4">
    <source>
        <dbReference type="PROSITE" id="PS51387"/>
    </source>
</evidence>
<dbReference type="PANTHER" id="PTHR13878:SF125">
    <property type="entry name" value="L-GULONOLACTONE OXIDASE 3"/>
    <property type="match status" value="1"/>
</dbReference>
<dbReference type="InterPro" id="IPR036318">
    <property type="entry name" value="FAD-bd_PCMH-like_sf"/>
</dbReference>
<reference evidence="5" key="2">
    <citation type="journal article" date="2024" name="Plant">
        <title>Genomic evolution and insights into agronomic trait innovations of Sesamum species.</title>
        <authorList>
            <person name="Miao H."/>
            <person name="Wang L."/>
            <person name="Qu L."/>
            <person name="Liu H."/>
            <person name="Sun Y."/>
            <person name="Le M."/>
            <person name="Wang Q."/>
            <person name="Wei S."/>
            <person name="Zheng Y."/>
            <person name="Lin W."/>
            <person name="Duan Y."/>
            <person name="Cao H."/>
            <person name="Xiong S."/>
            <person name="Wang X."/>
            <person name="Wei L."/>
            <person name="Li C."/>
            <person name="Ma Q."/>
            <person name="Ju M."/>
            <person name="Zhao R."/>
            <person name="Li G."/>
            <person name="Mu C."/>
            <person name="Tian Q."/>
            <person name="Mei H."/>
            <person name="Zhang T."/>
            <person name="Gao T."/>
            <person name="Zhang H."/>
        </authorList>
    </citation>
    <scope>NUCLEOTIDE SEQUENCE</scope>
    <source>
        <strain evidence="5">G02</strain>
    </source>
</reference>
<evidence type="ECO:0000313" key="5">
    <source>
        <dbReference type="EMBL" id="KAL0311980.1"/>
    </source>
</evidence>
<dbReference type="PROSITE" id="PS51387">
    <property type="entry name" value="FAD_PCMH"/>
    <property type="match status" value="1"/>
</dbReference>
<dbReference type="InterPro" id="IPR055154">
    <property type="entry name" value="GULLO2-like_C"/>
</dbReference>
<dbReference type="Pfam" id="PF01565">
    <property type="entry name" value="FAD_binding_4"/>
    <property type="match status" value="1"/>
</dbReference>
<accession>A0AAW2L193</accession>
<proteinExistence type="inferred from homology"/>
<evidence type="ECO:0000256" key="2">
    <source>
        <dbReference type="ARBA" id="ARBA00005466"/>
    </source>
</evidence>
<reference evidence="5" key="1">
    <citation type="submission" date="2020-06" db="EMBL/GenBank/DDBJ databases">
        <authorList>
            <person name="Li T."/>
            <person name="Hu X."/>
            <person name="Zhang T."/>
            <person name="Song X."/>
            <person name="Zhang H."/>
            <person name="Dai N."/>
            <person name="Sheng W."/>
            <person name="Hou X."/>
            <person name="Wei L."/>
        </authorList>
    </citation>
    <scope>NUCLEOTIDE SEQUENCE</scope>
    <source>
        <strain evidence="5">G02</strain>
        <tissue evidence="5">Leaf</tissue>
    </source>
</reference>
<dbReference type="GO" id="GO:0071949">
    <property type="term" value="F:FAD binding"/>
    <property type="evidence" value="ECO:0007669"/>
    <property type="project" value="InterPro"/>
</dbReference>
<keyword evidence="3" id="KW-0560">Oxidoreductase</keyword>
<protein>
    <submittedName>
        <fullName evidence="5">L-gulonolactone oxidase 3</fullName>
    </submittedName>
</protein>
<feature type="domain" description="FAD-binding PCMH-type" evidence="4">
    <location>
        <begin position="27"/>
        <end position="244"/>
    </location>
</feature>
<dbReference type="Pfam" id="PF04030">
    <property type="entry name" value="ALO"/>
    <property type="match status" value="1"/>
</dbReference>
<evidence type="ECO:0000256" key="3">
    <source>
        <dbReference type="ARBA" id="ARBA00023002"/>
    </source>
</evidence>
<dbReference type="EMBL" id="JACGWJ010000026">
    <property type="protein sequence ID" value="KAL0311980.1"/>
    <property type="molecule type" value="Genomic_DNA"/>
</dbReference>
<dbReference type="InterPro" id="IPR016166">
    <property type="entry name" value="FAD-bd_PCMH"/>
</dbReference>
<dbReference type="Gene3D" id="3.30.465.10">
    <property type="match status" value="1"/>
</dbReference>
<dbReference type="GO" id="GO:0003885">
    <property type="term" value="F:D-arabinono-1,4-lactone oxidase activity"/>
    <property type="evidence" value="ECO:0007669"/>
    <property type="project" value="InterPro"/>
</dbReference>
<comment type="similarity">
    <text evidence="2">Belongs to the oxygen-dependent FAD-linked oxidoreductase family.</text>
</comment>
<evidence type="ECO:0000256" key="1">
    <source>
        <dbReference type="ARBA" id="ARBA00005147"/>
    </source>
</evidence>
<gene>
    <name evidence="5" type="ORF">Sradi_5597300</name>
</gene>
<dbReference type="Gene3D" id="3.30.70.2520">
    <property type="match status" value="1"/>
</dbReference>
<dbReference type="InterPro" id="IPR050432">
    <property type="entry name" value="FAD-linked_Oxidoreductases_BP"/>
</dbReference>
<sequence>MPPQNPIQCNQTGCILYNSYGIWDDRKTCHVATTVYPTTEEELRLAVAKANKNKLKVKFVSKFSHTIPKMACPTAWNEKAVLISTQRYNSSIVVDVANLAVTVDAGVGLRPLIDRVEEEGLSLVAATYWEGVSIGGAVSTGAHGSSWWGKGGAIHDHVIGVRLIVAGDVVNGFKRSITLNFTNDNGIEDEFIEHAKRYEFGDIQWYPSRYAAVYRYDDRVPLNTSGDGAFDFIGFRPTLAVIPDTVRASGYPVIGHQGKMQTSGSCLYSTKTDKDSACVWDPRIKGLFFYESSAILPATTFANFIRDVKKLRDMSPENFCGVDMYDGFLMRFISKSDAYLGQPEDSVVVDFNYYRADEASTPRLNEDVREEVEQMAFIKYSGKPHWAKNRKLDFVGVQEKYPNFSKFVGAKNVLDPDNMFSSKWSDEVLLGQAGKVKEDGCALEGQCICSEDRHCSPGNGYFCRRGLVYKEARVCRYSGFGFITP</sequence>
<dbReference type="Pfam" id="PF22906">
    <property type="entry name" value="GULLO2-like_3rd"/>
    <property type="match status" value="1"/>
</dbReference>